<accession>A0A916SSE1</accession>
<dbReference type="EMBL" id="BMGB01000002">
    <property type="protein sequence ID" value="GGB15357.1"/>
    <property type="molecule type" value="Genomic_DNA"/>
</dbReference>
<keyword evidence="1" id="KW-1133">Transmembrane helix</keyword>
<evidence type="ECO:0000313" key="3">
    <source>
        <dbReference type="Proteomes" id="UP000606922"/>
    </source>
</evidence>
<dbReference type="Pfam" id="PF19779">
    <property type="entry name" value="DUF6264"/>
    <property type="match status" value="1"/>
</dbReference>
<keyword evidence="1" id="KW-0812">Transmembrane</keyword>
<reference evidence="2" key="2">
    <citation type="submission" date="2020-09" db="EMBL/GenBank/DDBJ databases">
        <authorList>
            <person name="Sun Q."/>
            <person name="Zhou Y."/>
        </authorList>
    </citation>
    <scope>NUCLEOTIDE SEQUENCE</scope>
    <source>
        <strain evidence="2">CGMCC 1.12813</strain>
    </source>
</reference>
<keyword evidence="3" id="KW-1185">Reference proteome</keyword>
<comment type="caution">
    <text evidence="2">The sequence shown here is derived from an EMBL/GenBank/DDBJ whole genome shotgun (WGS) entry which is preliminary data.</text>
</comment>
<dbReference type="Proteomes" id="UP000606922">
    <property type="component" value="Unassembled WGS sequence"/>
</dbReference>
<keyword evidence="1" id="KW-0472">Membrane</keyword>
<dbReference type="RefSeq" id="WP_188511779.1">
    <property type="nucleotide sequence ID" value="NZ_BMGB01000002.1"/>
</dbReference>
<name>A0A916SSE1_9MICO</name>
<reference evidence="2" key="1">
    <citation type="journal article" date="2014" name="Int. J. Syst. Evol. Microbiol.">
        <title>Complete genome sequence of Corynebacterium casei LMG S-19264T (=DSM 44701T), isolated from a smear-ripened cheese.</title>
        <authorList>
            <consortium name="US DOE Joint Genome Institute (JGI-PGF)"/>
            <person name="Walter F."/>
            <person name="Albersmeier A."/>
            <person name="Kalinowski J."/>
            <person name="Ruckert C."/>
        </authorList>
    </citation>
    <scope>NUCLEOTIDE SEQUENCE</scope>
    <source>
        <strain evidence="2">CGMCC 1.12813</strain>
    </source>
</reference>
<feature type="transmembrane region" description="Helical" evidence="1">
    <location>
        <begin position="58"/>
        <end position="80"/>
    </location>
</feature>
<evidence type="ECO:0000256" key="1">
    <source>
        <dbReference type="SAM" id="Phobius"/>
    </source>
</evidence>
<feature type="transmembrane region" description="Helical" evidence="1">
    <location>
        <begin position="135"/>
        <end position="160"/>
    </location>
</feature>
<organism evidence="2 3">
    <name type="scientific">Conyzicola nivalis</name>
    <dbReference type="NCBI Taxonomy" id="1477021"/>
    <lineage>
        <taxon>Bacteria</taxon>
        <taxon>Bacillati</taxon>
        <taxon>Actinomycetota</taxon>
        <taxon>Actinomycetes</taxon>
        <taxon>Micrococcales</taxon>
        <taxon>Microbacteriaceae</taxon>
        <taxon>Conyzicola</taxon>
    </lineage>
</organism>
<feature type="transmembrane region" description="Helical" evidence="1">
    <location>
        <begin position="103"/>
        <end position="128"/>
    </location>
</feature>
<dbReference type="InterPro" id="IPR046231">
    <property type="entry name" value="DUF6264"/>
</dbReference>
<sequence length="173" mass="18240">MSDQRERPQYGEYASVDEQVAAGGFRVEHEQPAAAPLAPPLATTRVPGAPPTPRPWDLALTVTFLVFGAYSVASSVPSLLDFGATLDQMYALSGYGDYTELELAHSIGIAILVSQSVLFVVTVIVTLIRLRARKLAFFVPLIGGALAGIVIFVLLLVAMVSDPALAATIGTPS</sequence>
<protein>
    <submittedName>
        <fullName evidence="2">Uncharacterized protein</fullName>
    </submittedName>
</protein>
<evidence type="ECO:0000313" key="2">
    <source>
        <dbReference type="EMBL" id="GGB15357.1"/>
    </source>
</evidence>
<dbReference type="AlphaFoldDB" id="A0A916SSE1"/>
<gene>
    <name evidence="2" type="ORF">GCM10010979_32460</name>
</gene>
<proteinExistence type="predicted"/>